<dbReference type="AlphaFoldDB" id="A0A077E8Y5"/>
<reference evidence="3" key="1">
    <citation type="journal article" date="2013" name="Lancet">
        <title>First case of E anophelis outbreak in an intensive-care unit.</title>
        <authorList>
            <person name="Teo J."/>
            <person name="Tan S.Y."/>
            <person name="Tay M."/>
            <person name="Ding Y."/>
            <person name="Kjelleberg S."/>
            <person name="Givskov M."/>
            <person name="Lin R.T."/>
            <person name="Yang L."/>
        </authorList>
    </citation>
    <scope>NUCLEOTIDE SEQUENCE [LARGE SCALE GENOMIC DNA]</scope>
    <source>
        <strain evidence="3">NUHP1</strain>
    </source>
</reference>
<dbReference type="CDD" id="cd02511">
    <property type="entry name" value="Beta4Glucosyltransferase"/>
    <property type="match status" value="1"/>
</dbReference>
<dbReference type="InterPro" id="IPR029044">
    <property type="entry name" value="Nucleotide-diphossugar_trans"/>
</dbReference>
<dbReference type="RefSeq" id="WP_029728128.1">
    <property type="nucleotide sequence ID" value="NZ_CP007547.1"/>
</dbReference>
<dbReference type="Proteomes" id="UP000028933">
    <property type="component" value="Chromosome"/>
</dbReference>
<protein>
    <submittedName>
        <fullName evidence="3">Glycosyl transferase, family 2</fullName>
    </submittedName>
</protein>
<keyword evidence="3" id="KW-0808">Transferase</keyword>
<evidence type="ECO:0000313" key="4">
    <source>
        <dbReference type="Proteomes" id="UP000028933"/>
    </source>
</evidence>
<accession>A0A077E8Y5</accession>
<reference evidence="3" key="2">
    <citation type="journal article" date="2015" name="Genome Biol. Evol.">
        <title>Complete Genome Sequence and Transcriptomic Analysis of the Novel Pathogen Elizabethkingia anophelis in Response to Oxidative Stress.</title>
        <authorList>
            <person name="Li Y."/>
            <person name="Liu Y."/>
            <person name="Chew S.C."/>
            <person name="Tay M."/>
            <person name="Salido M.M."/>
            <person name="Teo J."/>
            <person name="Lauro F.M."/>
            <person name="Givskov M."/>
            <person name="Yang L."/>
        </authorList>
    </citation>
    <scope>NUCLEOTIDE SEQUENCE</scope>
    <source>
        <strain evidence="3">NUHP1</strain>
    </source>
</reference>
<dbReference type="InterPro" id="IPR001173">
    <property type="entry name" value="Glyco_trans_2-like"/>
</dbReference>
<dbReference type="GO" id="GO:0016740">
    <property type="term" value="F:transferase activity"/>
    <property type="evidence" value="ECO:0007669"/>
    <property type="project" value="UniProtKB-KW"/>
</dbReference>
<comment type="similarity">
    <text evidence="1">Belongs to the glycosyltransferase 2 family. WaaE/KdtX subfamily.</text>
</comment>
<dbReference type="Gene3D" id="3.90.550.10">
    <property type="entry name" value="Spore Coat Polysaccharide Biosynthesis Protein SpsA, Chain A"/>
    <property type="match status" value="1"/>
</dbReference>
<dbReference type="eggNOG" id="COG0463">
    <property type="taxonomic scope" value="Bacteria"/>
</dbReference>
<name>A0A077E8Y5_9FLAO</name>
<dbReference type="SUPFAM" id="SSF53448">
    <property type="entry name" value="Nucleotide-diphospho-sugar transferases"/>
    <property type="match status" value="1"/>
</dbReference>
<dbReference type="STRING" id="1338011.BD94_0266"/>
<dbReference type="PANTHER" id="PTHR43630:SF2">
    <property type="entry name" value="GLYCOSYLTRANSFERASE"/>
    <property type="match status" value="1"/>
</dbReference>
<dbReference type="EMBL" id="CP007547">
    <property type="protein sequence ID" value="AIL44041.1"/>
    <property type="molecule type" value="Genomic_DNA"/>
</dbReference>
<dbReference type="Pfam" id="PF00535">
    <property type="entry name" value="Glycos_transf_2"/>
    <property type="match status" value="1"/>
</dbReference>
<proteinExistence type="inferred from homology"/>
<dbReference type="KEGG" id="eao:BD94_0266"/>
<dbReference type="HOGENOM" id="CLU_065962_1_0_10"/>
<evidence type="ECO:0000313" key="3">
    <source>
        <dbReference type="EMBL" id="AIL44041.1"/>
    </source>
</evidence>
<evidence type="ECO:0000259" key="2">
    <source>
        <dbReference type="Pfam" id="PF00535"/>
    </source>
</evidence>
<dbReference type="PANTHER" id="PTHR43630">
    <property type="entry name" value="POLY-BETA-1,6-N-ACETYL-D-GLUCOSAMINE SYNTHASE"/>
    <property type="match status" value="1"/>
</dbReference>
<gene>
    <name evidence="3" type="ORF">BD94_0266</name>
</gene>
<organism evidence="3 4">
    <name type="scientific">Elizabethkingia anophelis NUHP1</name>
    <dbReference type="NCBI Taxonomy" id="1338011"/>
    <lineage>
        <taxon>Bacteria</taxon>
        <taxon>Pseudomonadati</taxon>
        <taxon>Bacteroidota</taxon>
        <taxon>Flavobacteriia</taxon>
        <taxon>Flavobacteriales</taxon>
        <taxon>Weeksellaceae</taxon>
        <taxon>Elizabethkingia</taxon>
    </lineage>
</organism>
<feature type="domain" description="Glycosyltransferase 2-like" evidence="2">
    <location>
        <begin position="6"/>
        <end position="139"/>
    </location>
</feature>
<sequence>MSIPISVVINTYNAEKHLKEVLESAKDLDEIVICDMYSEDNTIKIAEQYNCRIILHERTGFVEPARNFAISQAKNEWVLLLDADETVNIELIQYLRKIAIEKPEISCIAIPRKNYFLGRFMHSAYPDYVYRFFKKDKIYWPEFIHSMPKIEGNIFKIDKNQKSLAMEHLANDSISAIENKNNIYSTAELPKRQHKKTTTFKLLFSPFAWFFKYYFIKQGFRDGKAGFIFAVLKAQYKFLTLAKLIEHKNKNA</sequence>
<evidence type="ECO:0000256" key="1">
    <source>
        <dbReference type="ARBA" id="ARBA00038494"/>
    </source>
</evidence>